<feature type="domain" description="3-octaprenyl-4-hydroxybenzoate carboxy-lyase-like Rift-related" evidence="2">
    <location>
        <begin position="101"/>
        <end position="299"/>
    </location>
</feature>
<dbReference type="Gene3D" id="3.40.1670.10">
    <property type="entry name" value="UbiD C-terminal domain-like"/>
    <property type="match status" value="1"/>
</dbReference>
<evidence type="ECO:0000259" key="4">
    <source>
        <dbReference type="Pfam" id="PF20696"/>
    </source>
</evidence>
<reference evidence="5 6" key="1">
    <citation type="submission" date="2024-06" db="EMBL/GenBank/DDBJ databases">
        <title>The Natural Products Discovery Center: Release of the First 8490 Sequenced Strains for Exploring Actinobacteria Biosynthetic Diversity.</title>
        <authorList>
            <person name="Kalkreuter E."/>
            <person name="Kautsar S.A."/>
            <person name="Yang D."/>
            <person name="Bader C.D."/>
            <person name="Teijaro C.N."/>
            <person name="Fluegel L."/>
            <person name="Davis C.M."/>
            <person name="Simpson J.R."/>
            <person name="Lauterbach L."/>
            <person name="Steele A.D."/>
            <person name="Gui C."/>
            <person name="Meng S."/>
            <person name="Li G."/>
            <person name="Viehrig K."/>
            <person name="Ye F."/>
            <person name="Su P."/>
            <person name="Kiefer A.F."/>
            <person name="Nichols A."/>
            <person name="Cepeda A.J."/>
            <person name="Yan W."/>
            <person name="Fan B."/>
            <person name="Jiang Y."/>
            <person name="Adhikari A."/>
            <person name="Zheng C.-J."/>
            <person name="Schuster L."/>
            <person name="Cowan T.M."/>
            <person name="Smanski M.J."/>
            <person name="Chevrette M.G."/>
            <person name="De Carvalho L.P.S."/>
            <person name="Shen B."/>
        </authorList>
    </citation>
    <scope>NUCLEOTIDE SEQUENCE [LARGE SCALE GENOMIC DNA]</scope>
    <source>
        <strain evidence="5 6">NPDC019708</strain>
    </source>
</reference>
<keyword evidence="6" id="KW-1185">Reference proteome</keyword>
<accession>A0ABV2X0F0</accession>
<dbReference type="InterPro" id="IPR049381">
    <property type="entry name" value="UbiD-like_C"/>
</dbReference>
<dbReference type="EC" id="4.1.1.-" evidence="5"/>
<organism evidence="5 6">
    <name type="scientific">Nocardia rhamnosiphila</name>
    <dbReference type="NCBI Taxonomy" id="426716"/>
    <lineage>
        <taxon>Bacteria</taxon>
        <taxon>Bacillati</taxon>
        <taxon>Actinomycetota</taxon>
        <taxon>Actinomycetes</taxon>
        <taxon>Mycobacteriales</taxon>
        <taxon>Nocardiaceae</taxon>
        <taxon>Nocardia</taxon>
    </lineage>
</organism>
<dbReference type="InterPro" id="IPR048304">
    <property type="entry name" value="UbiD_Rift_dom"/>
</dbReference>
<feature type="domain" description="3-octaprenyl-4-hydroxybenzoate carboxy-lyase-like C-terminal" evidence="4">
    <location>
        <begin position="305"/>
        <end position="426"/>
    </location>
</feature>
<proteinExistence type="inferred from homology"/>
<dbReference type="RefSeq" id="WP_356959286.1">
    <property type="nucleotide sequence ID" value="NZ_JBEYBD010000027.1"/>
</dbReference>
<dbReference type="InterPro" id="IPR049383">
    <property type="entry name" value="UbiD-like_N"/>
</dbReference>
<dbReference type="GO" id="GO:0016829">
    <property type="term" value="F:lyase activity"/>
    <property type="evidence" value="ECO:0007669"/>
    <property type="project" value="UniProtKB-KW"/>
</dbReference>
<comment type="caution">
    <text evidence="5">The sequence shown here is derived from an EMBL/GenBank/DDBJ whole genome shotgun (WGS) entry which is preliminary data.</text>
</comment>
<dbReference type="SUPFAM" id="SSF143968">
    <property type="entry name" value="UbiD C-terminal domain-like"/>
    <property type="match status" value="1"/>
</dbReference>
<evidence type="ECO:0000259" key="2">
    <source>
        <dbReference type="Pfam" id="PF01977"/>
    </source>
</evidence>
<name>A0ABV2X0F0_9NOCA</name>
<dbReference type="NCBIfam" id="TIGR00148">
    <property type="entry name" value="UbiD family decarboxylase"/>
    <property type="match status" value="1"/>
</dbReference>
<dbReference type="Proteomes" id="UP001550628">
    <property type="component" value="Unassembled WGS sequence"/>
</dbReference>
<dbReference type="Pfam" id="PF20695">
    <property type="entry name" value="UbiD_N"/>
    <property type="match status" value="1"/>
</dbReference>
<dbReference type="Pfam" id="PF20696">
    <property type="entry name" value="UbiD_C"/>
    <property type="match status" value="1"/>
</dbReference>
<sequence>MTSAVGSLREQIDRLGDLGELGSVERAVSPVHELAAIAHRCDAERGPALLFTNVGKRSGRVVIGTDGTRERVAAALGVGVGGLTDRYARALAAPIEPIEVSEGPVHENVRSGDEVDLTHLPILTHYEHDGGPYLTSGIVTSVHPHTGERNLSYHRMQLKGPRELRMVIVPRHLHRIYEAYEAMDRPMPVSIVLGVDAPLRFAAGTSGSAVPFGFDEYGIAGGLRGRGEELVRGVGNELLVPARAEIVLEGYVPAYERADEGPFAEFAGFYKGVTPRHVVRIEAITHRHDPIYQGLISGSTEQLLLMGLPNEPAMLTAMRGGIAGVRSINVTPGGLHKFHVVVAIDKQHEGDGKDAIVAAFAAHRDVKLVVVVDHDVDPFDPVAVERAVATWFRADEDLVVLSGGKGNPVDKRLTAAGTTARMGVDATAPLTADGPGHDAQRAVIPGAAHIDLSEWLAG</sequence>
<comment type="similarity">
    <text evidence="1">Belongs to the UbiD family.</text>
</comment>
<evidence type="ECO:0000256" key="1">
    <source>
        <dbReference type="ARBA" id="ARBA00010021"/>
    </source>
</evidence>
<dbReference type="InterPro" id="IPR002830">
    <property type="entry name" value="UbiD"/>
</dbReference>
<dbReference type="EMBL" id="JBEYBF010000041">
    <property type="protein sequence ID" value="MEU1956615.1"/>
    <property type="molecule type" value="Genomic_DNA"/>
</dbReference>
<evidence type="ECO:0000259" key="3">
    <source>
        <dbReference type="Pfam" id="PF20695"/>
    </source>
</evidence>
<keyword evidence="5" id="KW-0456">Lyase</keyword>
<dbReference type="Pfam" id="PF01977">
    <property type="entry name" value="UbiD"/>
    <property type="match status" value="1"/>
</dbReference>
<dbReference type="PANTHER" id="PTHR30108:SF21">
    <property type="entry name" value="4-HYDROXYBENZOATE DECARBOXYLASE"/>
    <property type="match status" value="1"/>
</dbReference>
<protein>
    <submittedName>
        <fullName evidence="5">UbiD family decarboxylase</fullName>
        <ecNumber evidence="5">4.1.1.-</ecNumber>
    </submittedName>
</protein>
<dbReference type="PANTHER" id="PTHR30108">
    <property type="entry name" value="3-OCTAPRENYL-4-HYDROXYBENZOATE CARBOXY-LYASE-RELATED"/>
    <property type="match status" value="1"/>
</dbReference>
<dbReference type="SUPFAM" id="SSF50475">
    <property type="entry name" value="FMN-binding split barrel"/>
    <property type="match status" value="1"/>
</dbReference>
<feature type="domain" description="3-octaprenyl-4-hydroxybenzoate carboxy-lyase-like N-terminal" evidence="3">
    <location>
        <begin position="12"/>
        <end position="89"/>
    </location>
</feature>
<gene>
    <name evidence="5" type="ORF">ABZ510_32790</name>
</gene>
<evidence type="ECO:0000313" key="5">
    <source>
        <dbReference type="EMBL" id="MEU1956615.1"/>
    </source>
</evidence>
<evidence type="ECO:0000313" key="6">
    <source>
        <dbReference type="Proteomes" id="UP001550628"/>
    </source>
</evidence>